<dbReference type="OrthoDB" id="9802848at2"/>
<feature type="region of interest" description="Disordered" evidence="1">
    <location>
        <begin position="135"/>
        <end position="159"/>
    </location>
</feature>
<dbReference type="AlphaFoldDB" id="W4R0H1"/>
<dbReference type="Proteomes" id="UP000018896">
    <property type="component" value="Unassembled WGS sequence"/>
</dbReference>
<accession>W4R0H1</accession>
<feature type="compositionally biased region" description="Polar residues" evidence="1">
    <location>
        <begin position="146"/>
        <end position="159"/>
    </location>
</feature>
<keyword evidence="3" id="KW-1185">Reference proteome</keyword>
<evidence type="ECO:0000313" key="3">
    <source>
        <dbReference type="Proteomes" id="UP000018896"/>
    </source>
</evidence>
<gene>
    <name evidence="2" type="ORF">JCM9157_4979</name>
</gene>
<organism evidence="2 3">
    <name type="scientific">Halalkalibacter akibai (strain ATCC 43226 / DSM 21942 / CIP 109018 / JCM 9157 / 1139)</name>
    <name type="common">Bacillus akibai</name>
    <dbReference type="NCBI Taxonomy" id="1236973"/>
    <lineage>
        <taxon>Bacteria</taxon>
        <taxon>Bacillati</taxon>
        <taxon>Bacillota</taxon>
        <taxon>Bacilli</taxon>
        <taxon>Bacillales</taxon>
        <taxon>Bacillaceae</taxon>
        <taxon>Halalkalibacter</taxon>
    </lineage>
</organism>
<comment type="caution">
    <text evidence="2">The sequence shown here is derived from an EMBL/GenBank/DDBJ whole genome shotgun (WGS) entry which is preliminary data.</text>
</comment>
<reference evidence="2 3" key="1">
    <citation type="journal article" date="2014" name="Genome Announc.">
        <title>Draft Genome Sequences of Three Alkaliphilic Bacillus Strains, Bacillus wakoensis JCM 9140T, Bacillus akibai JCM 9157T, and Bacillus hemicellulosilyticus JCM 9152T.</title>
        <authorList>
            <person name="Yuki M."/>
            <person name="Oshima K."/>
            <person name="Suda W."/>
            <person name="Oshida Y."/>
            <person name="Kitamura K."/>
            <person name="Iida T."/>
            <person name="Hattori M."/>
            <person name="Ohkuma M."/>
        </authorList>
    </citation>
    <scope>NUCLEOTIDE SEQUENCE [LARGE SCALE GENOMIC DNA]</scope>
    <source>
        <strain evidence="2 3">JCM 9157</strain>
    </source>
</reference>
<dbReference type="RefSeq" id="WP_035668740.1">
    <property type="nucleotide sequence ID" value="NZ_BAUV01000100.1"/>
</dbReference>
<evidence type="ECO:0000256" key="1">
    <source>
        <dbReference type="SAM" id="MobiDB-lite"/>
    </source>
</evidence>
<sequence>MDIKLEKEDIEICIYLLVNKYKVPSSIIKNMLLGDRVSSNRSSDIQVLTKTLLAERGVNLFTGSNKEVRELKRHLLKQIPENVLTHLYNKNPAKNRVISSPSYMITPLVKKKWSVGGAWPRDFVETLGFPHKLSGLNGPPKKIPDSESSINSQPKSQKHYQSCSNCKNAIIDMFRAIYGTVKIEHKMKIKRELKTIKMKITTKIFKYI</sequence>
<proteinExistence type="predicted"/>
<dbReference type="STRING" id="1236973.JCM9157_4979"/>
<protein>
    <submittedName>
        <fullName evidence="2">Uncharacterized protein</fullName>
    </submittedName>
</protein>
<evidence type="ECO:0000313" key="2">
    <source>
        <dbReference type="EMBL" id="GAE37662.1"/>
    </source>
</evidence>
<dbReference type="EMBL" id="BAUV01000100">
    <property type="protein sequence ID" value="GAE37662.1"/>
    <property type="molecule type" value="Genomic_DNA"/>
</dbReference>
<name>W4R0H1_HALA3</name>